<dbReference type="PANTHER" id="PTHR47966">
    <property type="entry name" value="BETA-SITE APP-CLEAVING ENZYME, ISOFORM A-RELATED"/>
    <property type="match status" value="1"/>
</dbReference>
<feature type="disulfide bond" evidence="6">
    <location>
        <begin position="141"/>
        <end position="146"/>
    </location>
</feature>
<dbReference type="InterPro" id="IPR033121">
    <property type="entry name" value="PEPTIDASE_A1"/>
</dbReference>
<dbReference type="InterPro" id="IPR001461">
    <property type="entry name" value="Aspartic_peptidase_A1"/>
</dbReference>
<dbReference type="PRINTS" id="PR00792">
    <property type="entry name" value="PEPSIN"/>
</dbReference>
<dbReference type="GO" id="GO:0004190">
    <property type="term" value="F:aspartic-type endopeptidase activity"/>
    <property type="evidence" value="ECO:0007669"/>
    <property type="project" value="UniProtKB-KW"/>
</dbReference>
<evidence type="ECO:0000256" key="4">
    <source>
        <dbReference type="ARBA" id="ARBA00022801"/>
    </source>
</evidence>
<dbReference type="GO" id="GO:0006508">
    <property type="term" value="P:proteolysis"/>
    <property type="evidence" value="ECO:0007669"/>
    <property type="project" value="UniProtKB-KW"/>
</dbReference>
<evidence type="ECO:0000256" key="7">
    <source>
        <dbReference type="RuleBase" id="RU000454"/>
    </source>
</evidence>
<keyword evidence="2 7" id="KW-0645">Protease</keyword>
<comment type="similarity">
    <text evidence="1 7">Belongs to the peptidase A1 family.</text>
</comment>
<keyword evidence="3 7" id="KW-0064">Aspartyl protease</keyword>
<protein>
    <submittedName>
        <fullName evidence="10">Protease</fullName>
    </submittedName>
</protein>
<keyword evidence="8" id="KW-0732">Signal</keyword>
<dbReference type="Gene3D" id="2.40.70.10">
    <property type="entry name" value="Acid Proteases"/>
    <property type="match status" value="2"/>
</dbReference>
<sequence length="420" mass="45263">MYSKVSLIALAVVVPATASPIVGELGTRISFQKRNALSNSDGMFDHAKAIQQVVHDHNKHRANLRNLEQNAGRDAFNEGAEVRPLMAYPAHALERRQSEALTDEAHDEYWAGNITVGTPAQSFFVDFDTGSSDLWFPSINCTQSACANKHKYNARVSSTAKHTNGNFTLRYGDGSAVSGPIWTDTVNIAGISVHDQAFSAVTNLSDSFGPQANDGILGLAYQSLSDIRMPPFVNTAKAQGAIKHAEFGFKIAQSGSELYIGGTDASQYSGDIEYHNVVGSTGYWQIGSGKLTIGSTTVSSDIKTIIDSGTTIIYGPPDMVAKLYQNIPGAAVYDENSGFYSFPCNNVPSNIAFSWGGKQWTISPQNFNRGRVDKQHCIGAIAAQNLGLGNNVWLVGDSFMKNVYSAFSFEKNAVGFATLK</sequence>
<proteinExistence type="inferred from homology"/>
<dbReference type="Proteomes" id="UP000292957">
    <property type="component" value="Unassembled WGS sequence"/>
</dbReference>
<evidence type="ECO:0000256" key="2">
    <source>
        <dbReference type="ARBA" id="ARBA00022670"/>
    </source>
</evidence>
<dbReference type="SUPFAM" id="SSF50630">
    <property type="entry name" value="Acid proteases"/>
    <property type="match status" value="1"/>
</dbReference>
<evidence type="ECO:0000256" key="6">
    <source>
        <dbReference type="PIRSR" id="PIRSR601461-2"/>
    </source>
</evidence>
<evidence type="ECO:0000313" key="10">
    <source>
        <dbReference type="EMBL" id="TBU31061.1"/>
    </source>
</evidence>
<dbReference type="OrthoDB" id="15189at2759"/>
<evidence type="ECO:0000256" key="8">
    <source>
        <dbReference type="SAM" id="SignalP"/>
    </source>
</evidence>
<feature type="domain" description="Peptidase A1" evidence="9">
    <location>
        <begin position="110"/>
        <end position="417"/>
    </location>
</feature>
<reference evidence="10" key="1">
    <citation type="submission" date="2019-01" db="EMBL/GenBank/DDBJ databases">
        <title>Draft genome sequences of three monokaryotic isolates of the white-rot basidiomycete fungus Dichomitus squalens.</title>
        <authorList>
            <consortium name="DOE Joint Genome Institute"/>
            <person name="Lopez S.C."/>
            <person name="Andreopoulos B."/>
            <person name="Pangilinan J."/>
            <person name="Lipzen A."/>
            <person name="Riley R."/>
            <person name="Ahrendt S."/>
            <person name="Ng V."/>
            <person name="Barry K."/>
            <person name="Daum C."/>
            <person name="Grigoriev I.V."/>
            <person name="Hilden K.S."/>
            <person name="Makela M.R."/>
            <person name="de Vries R.P."/>
        </authorList>
    </citation>
    <scope>NUCLEOTIDE SEQUENCE [LARGE SCALE GENOMIC DNA]</scope>
    <source>
        <strain evidence="10">OM18370.1</strain>
    </source>
</reference>
<dbReference type="InterPro" id="IPR001969">
    <property type="entry name" value="Aspartic_peptidase_AS"/>
</dbReference>
<dbReference type="InterPro" id="IPR021109">
    <property type="entry name" value="Peptidase_aspartic_dom_sf"/>
</dbReference>
<dbReference type="Pfam" id="PF00026">
    <property type="entry name" value="Asp"/>
    <property type="match status" value="1"/>
</dbReference>
<name>A0A4Q9MWZ4_9APHY</name>
<feature type="chain" id="PRO_5020764903" evidence="8">
    <location>
        <begin position="19"/>
        <end position="420"/>
    </location>
</feature>
<organism evidence="10">
    <name type="scientific">Dichomitus squalens</name>
    <dbReference type="NCBI Taxonomy" id="114155"/>
    <lineage>
        <taxon>Eukaryota</taxon>
        <taxon>Fungi</taxon>
        <taxon>Dikarya</taxon>
        <taxon>Basidiomycota</taxon>
        <taxon>Agaricomycotina</taxon>
        <taxon>Agaricomycetes</taxon>
        <taxon>Polyporales</taxon>
        <taxon>Polyporaceae</taxon>
        <taxon>Dichomitus</taxon>
    </lineage>
</organism>
<gene>
    <name evidence="10" type="ORF">BD311DRAFT_753141</name>
</gene>
<feature type="active site" evidence="5">
    <location>
        <position position="307"/>
    </location>
</feature>
<feature type="signal peptide" evidence="8">
    <location>
        <begin position="1"/>
        <end position="18"/>
    </location>
</feature>
<evidence type="ECO:0000256" key="3">
    <source>
        <dbReference type="ARBA" id="ARBA00022750"/>
    </source>
</evidence>
<keyword evidence="6" id="KW-1015">Disulfide bond</keyword>
<dbReference type="PROSITE" id="PS51767">
    <property type="entry name" value="PEPTIDASE_A1"/>
    <property type="match status" value="1"/>
</dbReference>
<dbReference type="PROSITE" id="PS00141">
    <property type="entry name" value="ASP_PROTEASE"/>
    <property type="match status" value="1"/>
</dbReference>
<accession>A0A4Q9MWZ4</accession>
<dbReference type="InterPro" id="IPR034164">
    <property type="entry name" value="Pepsin-like_dom"/>
</dbReference>
<feature type="active site" evidence="5">
    <location>
        <position position="128"/>
    </location>
</feature>
<dbReference type="CDD" id="cd05471">
    <property type="entry name" value="pepsin_like"/>
    <property type="match status" value="1"/>
</dbReference>
<keyword evidence="4 7" id="KW-0378">Hydrolase</keyword>
<dbReference type="AlphaFoldDB" id="A0A4Q9MWZ4"/>
<evidence type="ECO:0000259" key="9">
    <source>
        <dbReference type="PROSITE" id="PS51767"/>
    </source>
</evidence>
<dbReference type="FunFam" id="2.40.70.10:FF:000115">
    <property type="entry name" value="Lysosomal aspartic protease"/>
    <property type="match status" value="1"/>
</dbReference>
<evidence type="ECO:0000256" key="5">
    <source>
        <dbReference type="PIRSR" id="PIRSR601461-1"/>
    </source>
</evidence>
<evidence type="ECO:0000256" key="1">
    <source>
        <dbReference type="ARBA" id="ARBA00007447"/>
    </source>
</evidence>
<dbReference type="PANTHER" id="PTHR47966:SF51">
    <property type="entry name" value="BETA-SITE APP-CLEAVING ENZYME, ISOFORM A-RELATED"/>
    <property type="match status" value="1"/>
</dbReference>
<dbReference type="EMBL" id="ML143401">
    <property type="protein sequence ID" value="TBU31061.1"/>
    <property type="molecule type" value="Genomic_DNA"/>
</dbReference>